<dbReference type="STRING" id="111105.HR09_08210"/>
<organism evidence="2 3">
    <name type="scientific">Porphyromonas gulae</name>
    <dbReference type="NCBI Taxonomy" id="111105"/>
    <lineage>
        <taxon>Bacteria</taxon>
        <taxon>Pseudomonadati</taxon>
        <taxon>Bacteroidota</taxon>
        <taxon>Bacteroidia</taxon>
        <taxon>Bacteroidales</taxon>
        <taxon>Porphyromonadaceae</taxon>
        <taxon>Porphyromonas</taxon>
    </lineage>
</organism>
<sequence>MAVTKIRKVSSWTLISIVTISVIVVLAFFFGGNHVEGERTIYHQTGMLLTWSYILFGAAVLATLFFSFGSFAKGFKNNPKRAMMSLASFILLVVVLLIGYAAGSTEAMTSLNADSAQYNTPGWLKVTDMWLYTIYTLGILVILATIWGAARKSLKR</sequence>
<proteinExistence type="predicted"/>
<reference evidence="2 3" key="1">
    <citation type="submission" date="2014-08" db="EMBL/GenBank/DDBJ databases">
        <title>Porphyromonas gulae strain:COT-052_OH1451 Genome sequencing.</title>
        <authorList>
            <person name="Wallis C."/>
            <person name="Deusch O."/>
            <person name="O'Flynn C."/>
            <person name="Davis I."/>
            <person name="Jospin G."/>
            <person name="Darling A.E."/>
            <person name="Coil D.A."/>
            <person name="Alexiev A."/>
            <person name="Horsfall A."/>
            <person name="Kirkwood N."/>
            <person name="Harris S."/>
            <person name="Eisen J.A."/>
        </authorList>
    </citation>
    <scope>NUCLEOTIDE SEQUENCE [LARGE SCALE GENOMIC DNA]</scope>
    <source>
        <strain evidence="3">COT-052 OH1451</strain>
    </source>
</reference>
<feature type="transmembrane region" description="Helical" evidence="1">
    <location>
        <begin position="129"/>
        <end position="150"/>
    </location>
</feature>
<dbReference type="RefSeq" id="WP_018965598.1">
    <property type="nucleotide sequence ID" value="NZ_CALUCC010000103.1"/>
</dbReference>
<evidence type="ECO:0000256" key="1">
    <source>
        <dbReference type="SAM" id="Phobius"/>
    </source>
</evidence>
<gene>
    <name evidence="2" type="ORF">HR08_03530</name>
</gene>
<comment type="caution">
    <text evidence="2">The sequence shown here is derived from an EMBL/GenBank/DDBJ whole genome shotgun (WGS) entry which is preliminary data.</text>
</comment>
<dbReference type="GeneID" id="57239928"/>
<feature type="transmembrane region" description="Helical" evidence="1">
    <location>
        <begin position="83"/>
        <end position="102"/>
    </location>
</feature>
<evidence type="ECO:0000313" key="3">
    <source>
        <dbReference type="Proteomes" id="UP000030130"/>
    </source>
</evidence>
<dbReference type="AlphaFoldDB" id="A0A099WV52"/>
<dbReference type="EMBL" id="JRAI01000033">
    <property type="protein sequence ID" value="KGN86544.1"/>
    <property type="molecule type" value="Genomic_DNA"/>
</dbReference>
<keyword evidence="1" id="KW-0812">Transmembrane</keyword>
<dbReference type="Proteomes" id="UP000030130">
    <property type="component" value="Unassembled WGS sequence"/>
</dbReference>
<accession>A0A099WV52</accession>
<feature type="transmembrane region" description="Helical" evidence="1">
    <location>
        <begin position="12"/>
        <end position="31"/>
    </location>
</feature>
<evidence type="ECO:0000313" key="2">
    <source>
        <dbReference type="EMBL" id="KGN86544.1"/>
    </source>
</evidence>
<dbReference type="OrthoDB" id="1121549at2"/>
<protein>
    <submittedName>
        <fullName evidence="2">Uncharacterized protein</fullName>
    </submittedName>
</protein>
<keyword evidence="1" id="KW-0472">Membrane</keyword>
<dbReference type="PATRIC" id="fig|111105.18.peg.1640"/>
<dbReference type="eggNOG" id="ENOG503490R">
    <property type="taxonomic scope" value="Bacteria"/>
</dbReference>
<feature type="transmembrane region" description="Helical" evidence="1">
    <location>
        <begin position="51"/>
        <end position="71"/>
    </location>
</feature>
<keyword evidence="1" id="KW-1133">Transmembrane helix</keyword>
<name>A0A099WV52_9PORP</name>